<dbReference type="CDD" id="cd09917">
    <property type="entry name" value="F-box_SF"/>
    <property type="match status" value="1"/>
</dbReference>
<feature type="region of interest" description="Disordered" evidence="1">
    <location>
        <begin position="19"/>
        <end position="75"/>
    </location>
</feature>
<organism evidence="3 4">
    <name type="scientific">Vanrija albida</name>
    <dbReference type="NCBI Taxonomy" id="181172"/>
    <lineage>
        <taxon>Eukaryota</taxon>
        <taxon>Fungi</taxon>
        <taxon>Dikarya</taxon>
        <taxon>Basidiomycota</taxon>
        <taxon>Agaricomycotina</taxon>
        <taxon>Tremellomycetes</taxon>
        <taxon>Trichosporonales</taxon>
        <taxon>Trichosporonaceae</taxon>
        <taxon>Vanrija</taxon>
    </lineage>
</organism>
<dbReference type="GeneID" id="95984808"/>
<dbReference type="RefSeq" id="XP_069209712.1">
    <property type="nucleotide sequence ID" value="XM_069352294.1"/>
</dbReference>
<dbReference type="Gene3D" id="1.20.1280.50">
    <property type="match status" value="1"/>
</dbReference>
<accession>A0ABR3Q535</accession>
<sequence length="305" mass="33372">MSTTTSLLHTALQNLHVAQQVAHPSHTPRPPSSVGSSRDNGRGGRSASDDEDDDNEYVAVGRGTAPGTPIPGKGMVLGQRIKKVGGRDPLRLLPTHIAVRIFLQLDIRSLARCDRVCKRWHKSSTLNYVWFLQNRALVLPSLSGIATGKTRKLDDGSEFFDPYDKTPRLSALPAVPVPSSTQPQWSKAESKRAWKSVFHSTLARSDPNKDDTDPLRVDIYSLHSSGYSTPSNRHSHAGMGSGNASRWAEAVNQGTLTPTERKLAAREGYKALGGRKARNKRKMGGEMGMRDKTGVVDDGRFDAPW</sequence>
<dbReference type="PROSITE" id="PS50181">
    <property type="entry name" value="FBOX"/>
    <property type="match status" value="1"/>
</dbReference>
<dbReference type="InterPro" id="IPR036047">
    <property type="entry name" value="F-box-like_dom_sf"/>
</dbReference>
<dbReference type="SMART" id="SM00256">
    <property type="entry name" value="FBOX"/>
    <property type="match status" value="1"/>
</dbReference>
<feature type="domain" description="F-box" evidence="2">
    <location>
        <begin position="87"/>
        <end position="133"/>
    </location>
</feature>
<gene>
    <name evidence="3" type="ORF">Q8F55_003765</name>
</gene>
<reference evidence="3 4" key="1">
    <citation type="submission" date="2023-08" db="EMBL/GenBank/DDBJ databases">
        <title>Annotated Genome Sequence of Vanrija albida AlHP1.</title>
        <authorList>
            <person name="Herzog R."/>
        </authorList>
    </citation>
    <scope>NUCLEOTIDE SEQUENCE [LARGE SCALE GENOMIC DNA]</scope>
    <source>
        <strain evidence="3 4">AlHP1</strain>
    </source>
</reference>
<feature type="compositionally biased region" description="Basic residues" evidence="1">
    <location>
        <begin position="273"/>
        <end position="282"/>
    </location>
</feature>
<evidence type="ECO:0000259" key="2">
    <source>
        <dbReference type="PROSITE" id="PS50181"/>
    </source>
</evidence>
<evidence type="ECO:0000256" key="1">
    <source>
        <dbReference type="SAM" id="MobiDB-lite"/>
    </source>
</evidence>
<name>A0ABR3Q535_9TREE</name>
<comment type="caution">
    <text evidence="3">The sequence shown here is derived from an EMBL/GenBank/DDBJ whole genome shotgun (WGS) entry which is preliminary data.</text>
</comment>
<dbReference type="Proteomes" id="UP001565368">
    <property type="component" value="Unassembled WGS sequence"/>
</dbReference>
<dbReference type="SUPFAM" id="SSF81383">
    <property type="entry name" value="F-box domain"/>
    <property type="match status" value="1"/>
</dbReference>
<proteinExistence type="predicted"/>
<dbReference type="InterPro" id="IPR001810">
    <property type="entry name" value="F-box_dom"/>
</dbReference>
<feature type="compositionally biased region" description="Basic and acidic residues" evidence="1">
    <location>
        <begin position="288"/>
        <end position="305"/>
    </location>
</feature>
<dbReference type="Pfam" id="PF12937">
    <property type="entry name" value="F-box-like"/>
    <property type="match status" value="1"/>
</dbReference>
<feature type="region of interest" description="Disordered" evidence="1">
    <location>
        <begin position="269"/>
        <end position="305"/>
    </location>
</feature>
<evidence type="ECO:0000313" key="3">
    <source>
        <dbReference type="EMBL" id="KAL1409768.1"/>
    </source>
</evidence>
<keyword evidence="4" id="KW-1185">Reference proteome</keyword>
<dbReference type="EMBL" id="JBBXJM010000003">
    <property type="protein sequence ID" value="KAL1409768.1"/>
    <property type="molecule type" value="Genomic_DNA"/>
</dbReference>
<protein>
    <recommendedName>
        <fullName evidence="2">F-box domain-containing protein</fullName>
    </recommendedName>
</protein>
<evidence type="ECO:0000313" key="4">
    <source>
        <dbReference type="Proteomes" id="UP001565368"/>
    </source>
</evidence>